<reference evidence="1" key="2">
    <citation type="submission" date="2024-03" db="EMBL/GenBank/DDBJ databases">
        <title>The Genome Sequence of Enterococcus sp. DIV0205d.</title>
        <authorList>
            <consortium name="The Broad Institute Genomics Platform"/>
            <consortium name="The Broad Institute Microbial Omics Core"/>
            <consortium name="The Broad Institute Genomic Center for Infectious Diseases"/>
            <person name="Earl A."/>
            <person name="Manson A."/>
            <person name="Gilmore M."/>
            <person name="Schwartman J."/>
            <person name="Shea T."/>
            <person name="Abouelleil A."/>
            <person name="Cao P."/>
            <person name="Chapman S."/>
            <person name="Cusick C."/>
            <person name="Young S."/>
            <person name="Neafsey D."/>
            <person name="Nusbaum C."/>
            <person name="Birren B."/>
        </authorList>
    </citation>
    <scope>NUCLEOTIDE SEQUENCE</scope>
    <source>
        <strain evidence="1">7F3_DIV0205</strain>
    </source>
</reference>
<evidence type="ECO:0000313" key="2">
    <source>
        <dbReference type="Proteomes" id="UP000194948"/>
    </source>
</evidence>
<dbReference type="EMBL" id="CP147244">
    <property type="protein sequence ID" value="WYJ99862.1"/>
    <property type="molecule type" value="Genomic_DNA"/>
</dbReference>
<accession>A0AAQ3W742</accession>
<keyword evidence="2" id="KW-1185">Reference proteome</keyword>
<dbReference type="Proteomes" id="UP000194948">
    <property type="component" value="Chromosome"/>
</dbReference>
<name>A0AAQ3W742_9ENTE</name>
<evidence type="ECO:0000313" key="1">
    <source>
        <dbReference type="EMBL" id="WYJ99862.1"/>
    </source>
</evidence>
<dbReference type="RefSeq" id="WP_086313453.1">
    <property type="nucleotide sequence ID" value="NZ_CP147244.1"/>
</dbReference>
<gene>
    <name evidence="1" type="ORF">A5821_000956</name>
</gene>
<protein>
    <submittedName>
        <fullName evidence="1">Uncharacterized protein</fullName>
    </submittedName>
</protein>
<organism evidence="1 2">
    <name type="scientific">Candidatus Enterococcus palustris</name>
    <dbReference type="NCBI Taxonomy" id="1834189"/>
    <lineage>
        <taxon>Bacteria</taxon>
        <taxon>Bacillati</taxon>
        <taxon>Bacillota</taxon>
        <taxon>Bacilli</taxon>
        <taxon>Lactobacillales</taxon>
        <taxon>Enterococcaceae</taxon>
        <taxon>Enterococcus</taxon>
    </lineage>
</organism>
<dbReference type="AlphaFoldDB" id="A0AAQ3W742"/>
<proteinExistence type="predicted"/>
<reference evidence="1" key="1">
    <citation type="submission" date="2017-05" db="EMBL/GenBank/DDBJ databases">
        <authorList>
            <consortium name="The Broad Institute Genomics Platform"/>
            <consortium name="The Broad Institute Genomic Center for Infectious Diseases"/>
            <person name="Earl A."/>
            <person name="Manson A."/>
            <person name="Schwartman J."/>
            <person name="Gilmore M."/>
            <person name="Abouelleil A."/>
            <person name="Cao P."/>
            <person name="Chapman S."/>
            <person name="Cusick C."/>
            <person name="Shea T."/>
            <person name="Young S."/>
            <person name="Neafsey D."/>
            <person name="Nusbaum C."/>
            <person name="Birren B."/>
        </authorList>
    </citation>
    <scope>NUCLEOTIDE SEQUENCE</scope>
    <source>
        <strain evidence="1">7F3_DIV0205</strain>
    </source>
</reference>
<sequence>MDFPTIKDQLTESDPQSFLTAVLENEQDEESAIIFSQTLEEQFEQNVQYLASDETISSDDISNWKQKEFLVVAQTIDGDYIAGTTEQSFVIPVSLYKEDIETYDLFLSDFFIAYTSGTLNSSILPKNESL</sequence>